<keyword evidence="3" id="KW-1185">Reference proteome</keyword>
<dbReference type="RefSeq" id="WP_320422688.1">
    <property type="nucleotide sequence ID" value="NZ_JAXCLA010000003.1"/>
</dbReference>
<reference evidence="2 3" key="1">
    <citation type="submission" date="2023-11" db="EMBL/GenBank/DDBJ databases">
        <title>Paucibacter sp. nov., isolated from fresh soil in Korea.</title>
        <authorList>
            <person name="Le N.T.T."/>
        </authorList>
    </citation>
    <scope>NUCLEOTIDE SEQUENCE [LARGE SCALE GENOMIC DNA]</scope>
    <source>
        <strain evidence="2 3">R3-3</strain>
    </source>
</reference>
<feature type="domain" description="HTH cro/C1-type" evidence="1">
    <location>
        <begin position="20"/>
        <end position="74"/>
    </location>
</feature>
<dbReference type="Proteomes" id="UP001285263">
    <property type="component" value="Unassembled WGS sequence"/>
</dbReference>
<dbReference type="EMBL" id="JAXCLA010000003">
    <property type="protein sequence ID" value="MDY0744776.1"/>
    <property type="molecule type" value="Genomic_DNA"/>
</dbReference>
<dbReference type="InterPro" id="IPR001387">
    <property type="entry name" value="Cro/C1-type_HTH"/>
</dbReference>
<evidence type="ECO:0000313" key="2">
    <source>
        <dbReference type="EMBL" id="MDY0744776.1"/>
    </source>
</evidence>
<name>A0ABU5DET0_9BURK</name>
<comment type="caution">
    <text evidence="2">The sequence shown here is derived from an EMBL/GenBank/DDBJ whole genome shotgun (WGS) entry which is preliminary data.</text>
</comment>
<dbReference type="CDD" id="cd00093">
    <property type="entry name" value="HTH_XRE"/>
    <property type="match status" value="1"/>
</dbReference>
<sequence length="228" mass="25640">MVATANPPRMLSPGELGAFIKVAREVRKWSQEQLAEIAGLSTRTVQRVENGEPSGTDTRRALARAFEFDDIDVLNKPFKIPTAEELTAQRAAFERDHIRLKALPLETGRQLAGLVEQHEMGLTTPGFDMDRPAEEVFAVLTDYINEYRDSHELYSSTDKLDLHDELQGYIDQLKDLGVSLRYAQRKVALKVNAEPGAEPMRASVLYVVTFRRGKEPEEFATPRQGRVG</sequence>
<accession>A0ABU5DET0</accession>
<dbReference type="PROSITE" id="PS50943">
    <property type="entry name" value="HTH_CROC1"/>
    <property type="match status" value="1"/>
</dbReference>
<evidence type="ECO:0000259" key="1">
    <source>
        <dbReference type="PROSITE" id="PS50943"/>
    </source>
</evidence>
<protein>
    <submittedName>
        <fullName evidence="2">Helix-turn-helix transcriptional regulator</fullName>
    </submittedName>
</protein>
<proteinExistence type="predicted"/>
<dbReference type="SUPFAM" id="SSF47413">
    <property type="entry name" value="lambda repressor-like DNA-binding domains"/>
    <property type="match status" value="1"/>
</dbReference>
<gene>
    <name evidence="2" type="ORF">SNE35_09665</name>
</gene>
<dbReference type="SMART" id="SM00530">
    <property type="entry name" value="HTH_XRE"/>
    <property type="match status" value="1"/>
</dbReference>
<dbReference type="InterPro" id="IPR010982">
    <property type="entry name" value="Lambda_DNA-bd_dom_sf"/>
</dbReference>
<evidence type="ECO:0000313" key="3">
    <source>
        <dbReference type="Proteomes" id="UP001285263"/>
    </source>
</evidence>
<dbReference type="Pfam" id="PF13560">
    <property type="entry name" value="HTH_31"/>
    <property type="match status" value="1"/>
</dbReference>
<organism evidence="2 3">
    <name type="scientific">Roseateles agri</name>
    <dbReference type="NCBI Taxonomy" id="3098619"/>
    <lineage>
        <taxon>Bacteria</taxon>
        <taxon>Pseudomonadati</taxon>
        <taxon>Pseudomonadota</taxon>
        <taxon>Betaproteobacteria</taxon>
        <taxon>Burkholderiales</taxon>
        <taxon>Sphaerotilaceae</taxon>
        <taxon>Roseateles</taxon>
    </lineage>
</organism>
<dbReference type="Gene3D" id="1.10.260.40">
    <property type="entry name" value="lambda repressor-like DNA-binding domains"/>
    <property type="match status" value="1"/>
</dbReference>